<dbReference type="Proteomes" id="UP000253606">
    <property type="component" value="Plasmid pACPOL1"/>
</dbReference>
<keyword evidence="2" id="KW-1185">Reference proteome</keyword>
<evidence type="ECO:0000313" key="2">
    <source>
        <dbReference type="Proteomes" id="UP000253606"/>
    </source>
</evidence>
<dbReference type="AlphaFoldDB" id="A0A2Z5G9K3"/>
<name>A0A2Z5G9K3_9BACT</name>
<protein>
    <submittedName>
        <fullName evidence="1">Uncharacterized protein</fullName>
    </submittedName>
</protein>
<accession>A0A2Z5G9K3</accession>
<dbReference type="InterPro" id="IPR013321">
    <property type="entry name" value="Arc_rbn_hlx_hlx"/>
</dbReference>
<geneLocation type="plasmid" evidence="2">
    <name>pacpol1</name>
</geneLocation>
<dbReference type="KEGG" id="abas:ACPOL_6752"/>
<reference evidence="1 2" key="1">
    <citation type="journal article" date="2018" name="Front. Microbiol.">
        <title>Hydrolytic Capabilities as a Key to Environmental Success: Chitinolytic and Cellulolytic Acidobacteria From Acidic Sub-arctic Soils and Boreal Peatlands.</title>
        <authorList>
            <person name="Belova S.E."/>
            <person name="Ravin N.V."/>
            <person name="Pankratov T.A."/>
            <person name="Rakitin A.L."/>
            <person name="Ivanova A.A."/>
            <person name="Beletsky A.V."/>
            <person name="Mardanov A.V."/>
            <person name="Sinninghe Damste J.S."/>
            <person name="Dedysh S.N."/>
        </authorList>
    </citation>
    <scope>NUCLEOTIDE SEQUENCE [LARGE SCALE GENOMIC DNA]</scope>
    <source>
        <strain evidence="1 2">SBC82</strain>
        <plasmid evidence="2">pacpol1</plasmid>
    </source>
</reference>
<gene>
    <name evidence="1" type="ORF">ACPOL_6752</name>
</gene>
<dbReference type="InterPro" id="IPR010985">
    <property type="entry name" value="Ribbon_hlx_hlx"/>
</dbReference>
<organism evidence="1 2">
    <name type="scientific">Acidisarcina polymorpha</name>
    <dbReference type="NCBI Taxonomy" id="2211140"/>
    <lineage>
        <taxon>Bacteria</taxon>
        <taxon>Pseudomonadati</taxon>
        <taxon>Acidobacteriota</taxon>
        <taxon>Terriglobia</taxon>
        <taxon>Terriglobales</taxon>
        <taxon>Acidobacteriaceae</taxon>
        <taxon>Acidisarcina</taxon>
    </lineage>
</organism>
<dbReference type="SUPFAM" id="SSF47598">
    <property type="entry name" value="Ribbon-helix-helix"/>
    <property type="match status" value="1"/>
</dbReference>
<keyword evidence="1" id="KW-0614">Plasmid</keyword>
<dbReference type="EMBL" id="CP030841">
    <property type="protein sequence ID" value="AXC15962.1"/>
    <property type="molecule type" value="Genomic_DNA"/>
</dbReference>
<sequence length="90" mass="10048">MIAEADMQLRDRIRRYGELAELVVLILKSVDLTTIPVLELTSDIRSLAQTTIELPAALHRRLKQIAAARGTSMNAMVNSAVLEYGKKKKK</sequence>
<dbReference type="GO" id="GO:0006355">
    <property type="term" value="P:regulation of DNA-templated transcription"/>
    <property type="evidence" value="ECO:0007669"/>
    <property type="project" value="InterPro"/>
</dbReference>
<evidence type="ECO:0000313" key="1">
    <source>
        <dbReference type="EMBL" id="AXC15962.1"/>
    </source>
</evidence>
<dbReference type="Gene3D" id="1.10.1220.10">
    <property type="entry name" value="Met repressor-like"/>
    <property type="match status" value="1"/>
</dbReference>
<proteinExistence type="predicted"/>